<feature type="region of interest" description="Disordered" evidence="1">
    <location>
        <begin position="327"/>
        <end position="372"/>
    </location>
</feature>
<dbReference type="Proteomes" id="UP000290737">
    <property type="component" value="Genome"/>
</dbReference>
<sequence>MITTREVKKSISTSRRVRPFNIATSTIAFAKTDRQCMNMLFHKSVLGHILIALNKYNQPVNAWRDIDGIVPIRSAVVASSRFRELLLQYKPKCLYLNDGSLLKPLPFQPIISMNTNTNNNKSLNILNDNQTLKLHKNPLIIDKLSSSSSPLSTTQTFDSQKITSSNNNTIIKTSNMKSKSKIPKSTIDNDYILKLHLYTNRALHDILKDVQNIDNFDGSCISTAKNPTTTKDVSELKKATNCNRVNFNIKVDINAGHRLNGVFGKNPIDLGVKSEKLNINNCGVANGGRDCDSNDNVAAGYDVDANDKNKHYNVSISNLQYLEPTKPLKKCKSKKKKNIMNSSSSSSSSSSSIDDNTPHIINNTHQLPNNSTNIQKKKKNKLTHKHANVEKVKNNTHELITSNNSNNTMKNHNNNNNSIIPTTNTIENPPTFNDMQIMDPTINQMEYKQFCKEFKRQQLINMKIKKIF</sequence>
<name>A0A2I7G2X3_9VIRU</name>
<feature type="compositionally biased region" description="Basic residues" evidence="1">
    <location>
        <begin position="327"/>
        <end position="338"/>
    </location>
</feature>
<reference evidence="2" key="1">
    <citation type="journal article" date="2021" name="Virus">
        <title>The discovery, distribution and diversity of DNA viruses associated with Drosophila melanogaster in Europe.</title>
        <authorList>
            <person name="Wallace M.A."/>
            <person name="Coffman K.A."/>
            <person name="Gilbert C."/>
            <person name="Ravindran S."/>
            <person name="Albery G.F."/>
            <person name="Abbott J."/>
            <person name="Argyridou E."/>
            <person name="Bellosta P."/>
            <person name="Betancourt A.J."/>
            <person name="Colinet H."/>
            <person name="Eric K."/>
            <person name="Glaser-Schmitt A."/>
            <person name="Grath S."/>
            <person name="Jelic M."/>
            <person name="Kankare M."/>
            <person name="Kozeretska I."/>
            <person name="Loeschcke V."/>
            <person name="Montchamp-Moreau C."/>
            <person name="Ometto L."/>
            <person name="Onder B.S."/>
            <person name="Orengo D.J."/>
            <person name="Parsch J."/>
            <person name="Pascual M."/>
            <person name="Patenkovic A."/>
            <person name="Puerma E."/>
            <person name="Ritchie M.G."/>
            <person name="Rota-Stabelli O."/>
            <person name="Schou M.F."/>
            <person name="Serga S.V."/>
            <person name="Stamenkovic-Radak M."/>
            <person name="Tanaskovic M."/>
            <person name="Veselinovic M.S."/>
            <person name="Vieira J."/>
            <person name="Vieira C.P."/>
            <person name="Kapun M."/>
            <person name="Flatt T."/>
            <person name="Gonzalez J."/>
            <person name="Staubach F."/>
            <person name="Obbard D.J."/>
        </authorList>
    </citation>
    <scope>NUCLEOTIDE SEQUENCE</scope>
    <source>
        <strain evidence="2">SRR3939042_Esparto_2012</strain>
    </source>
</reference>
<feature type="compositionally biased region" description="Polar residues" evidence="1">
    <location>
        <begin position="359"/>
        <end position="368"/>
    </location>
</feature>
<dbReference type="EMBL" id="KY608910">
    <property type="protein sequence ID" value="AUQ43965.1"/>
    <property type="molecule type" value="Genomic_DNA"/>
</dbReference>
<dbReference type="GeneID" id="41701761"/>
<evidence type="ECO:0000313" key="2">
    <source>
        <dbReference type="EMBL" id="AUQ43965.1"/>
    </source>
</evidence>
<protein>
    <submittedName>
        <fullName evidence="2">Lef-3-like protein</fullName>
    </submittedName>
</protein>
<organism evidence="2">
    <name type="scientific">Esparto virus</name>
    <dbReference type="NCBI Taxonomy" id="2072209"/>
    <lineage>
        <taxon>Viruses</taxon>
        <taxon>Viruses incertae sedis</taxon>
        <taxon>Naldaviricetes</taxon>
        <taxon>Lefavirales</taxon>
        <taxon>Nudiviridae</taxon>
        <taxon>Alphanudivirus</taxon>
        <taxon>Alphanudivirus tertidromelanogasteris</taxon>
    </lineage>
</organism>
<evidence type="ECO:0000256" key="1">
    <source>
        <dbReference type="SAM" id="MobiDB-lite"/>
    </source>
</evidence>
<keyword evidence="3" id="KW-1185">Reference proteome</keyword>
<dbReference type="KEGG" id="vg:41701761"/>
<dbReference type="OrthoDB" id="38207at10239"/>
<accession>A0A2I7G2X3</accession>
<evidence type="ECO:0000313" key="3">
    <source>
        <dbReference type="Proteomes" id="UP000290737"/>
    </source>
</evidence>
<feature type="region of interest" description="Disordered" evidence="1">
    <location>
        <begin position="403"/>
        <end position="423"/>
    </location>
</feature>
<dbReference type="RefSeq" id="YP_009551736.1">
    <property type="nucleotide sequence ID" value="NC_040536.1"/>
</dbReference>
<proteinExistence type="predicted"/>
<feature type="compositionally biased region" description="Low complexity" evidence="1">
    <location>
        <begin position="339"/>
        <end position="353"/>
    </location>
</feature>